<gene>
    <name evidence="1" type="ORF">SM0020_04655</name>
</gene>
<dbReference type="Proteomes" id="UP000004038">
    <property type="component" value="Unassembled WGS sequence"/>
</dbReference>
<accession>H0FUT9</accession>
<evidence type="ECO:0000313" key="1">
    <source>
        <dbReference type="EMBL" id="EHK79274.1"/>
    </source>
</evidence>
<protein>
    <submittedName>
        <fullName evidence="1">Uncharacterized protein</fullName>
    </submittedName>
</protein>
<name>H0FUT9_RHIML</name>
<proteinExistence type="predicted"/>
<reference evidence="1 2" key="1">
    <citation type="journal article" date="2012" name="J. Bacteriol.">
        <title>Draft Genome Sequence of Sinorhizobium meliloti CCNWSX0020, a Nitrogen-Fixing Symbiont with Copper Tolerance Capability Isolated from Lead-Zinc Mine Tailings.</title>
        <authorList>
            <person name="Li Z."/>
            <person name="Ma Z."/>
            <person name="Hao X."/>
            <person name="Wei G."/>
        </authorList>
    </citation>
    <scope>NUCLEOTIDE SEQUENCE [LARGE SCALE GENOMIC DNA]</scope>
    <source>
        <strain evidence="1 2">CCNWSX0020</strain>
    </source>
</reference>
<dbReference type="EMBL" id="AGVV01000005">
    <property type="protein sequence ID" value="EHK79274.1"/>
    <property type="molecule type" value="Genomic_DNA"/>
</dbReference>
<organism evidence="1 2">
    <name type="scientific">Sinorhizobium meliloti CCNWSX0020</name>
    <dbReference type="NCBI Taxonomy" id="1107881"/>
    <lineage>
        <taxon>Bacteria</taxon>
        <taxon>Pseudomonadati</taxon>
        <taxon>Pseudomonadota</taxon>
        <taxon>Alphaproteobacteria</taxon>
        <taxon>Hyphomicrobiales</taxon>
        <taxon>Rhizobiaceae</taxon>
        <taxon>Sinorhizobium/Ensifer group</taxon>
        <taxon>Sinorhizobium</taxon>
    </lineage>
</organism>
<evidence type="ECO:0000313" key="2">
    <source>
        <dbReference type="Proteomes" id="UP000004038"/>
    </source>
</evidence>
<sequence length="73" mass="8206">MLFCISEAVVDGFPDGVMEDIGLLRLEERISRHLPAAFAAGFEAALLHVSFNPIRLTDKNMQQIKVLQRPLRV</sequence>
<dbReference type="AlphaFoldDB" id="H0FUT9"/>